<dbReference type="SUPFAM" id="SSF54211">
    <property type="entry name" value="Ribosomal protein S5 domain 2-like"/>
    <property type="match status" value="1"/>
</dbReference>
<dbReference type="AlphaFoldDB" id="A0AAU9EWS5"/>
<evidence type="ECO:0000313" key="1">
    <source>
        <dbReference type="EMBL" id="BEQ16000.1"/>
    </source>
</evidence>
<dbReference type="Gene3D" id="3.30.230.10">
    <property type="match status" value="1"/>
</dbReference>
<evidence type="ECO:0000313" key="2">
    <source>
        <dbReference type="Proteomes" id="UP001366166"/>
    </source>
</evidence>
<dbReference type="InterPro" id="IPR014721">
    <property type="entry name" value="Ribsml_uS5_D2-typ_fold_subgr"/>
</dbReference>
<protein>
    <submittedName>
        <fullName evidence="1">Uncharacterized protein</fullName>
    </submittedName>
</protein>
<reference evidence="2" key="1">
    <citation type="journal article" date="2023" name="Arch. Microbiol.">
        <title>Desulfoferula mesophilus gen. nov. sp. nov., a mesophilic sulfate-reducing bacterium isolated from a brackish lake sediment.</title>
        <authorList>
            <person name="Watanabe T."/>
            <person name="Yabe T."/>
            <person name="Tsuji J.M."/>
            <person name="Fukui M."/>
        </authorList>
    </citation>
    <scope>NUCLEOTIDE SEQUENCE [LARGE SCALE GENOMIC DNA]</scope>
    <source>
        <strain evidence="2">12FAK</strain>
    </source>
</reference>
<dbReference type="InterPro" id="IPR020568">
    <property type="entry name" value="Ribosomal_Su5_D2-typ_SF"/>
</dbReference>
<organism evidence="1 2">
    <name type="scientific">Desulfoferula mesophila</name>
    <dbReference type="NCBI Taxonomy" id="3058419"/>
    <lineage>
        <taxon>Bacteria</taxon>
        <taxon>Pseudomonadati</taxon>
        <taxon>Thermodesulfobacteriota</taxon>
        <taxon>Desulfarculia</taxon>
        <taxon>Desulfarculales</taxon>
        <taxon>Desulfarculaceae</taxon>
        <taxon>Desulfoferula</taxon>
    </lineage>
</organism>
<name>A0AAU9EWS5_9BACT</name>
<accession>A0AAU9EWS5</accession>
<gene>
    <name evidence="1" type="ORF">FAK_30660</name>
</gene>
<dbReference type="RefSeq" id="WP_338601230.1">
    <property type="nucleotide sequence ID" value="NZ_AP028679.1"/>
</dbReference>
<dbReference type="EMBL" id="AP028679">
    <property type="protein sequence ID" value="BEQ16000.1"/>
    <property type="molecule type" value="Genomic_DNA"/>
</dbReference>
<proteinExistence type="predicted"/>
<sequence>MAVTLTEEWDDLLVYMADSHSLELACHRLEKVGGPWPQDLAQLNQAMDMASRQGLEEIFLLHTIAGVLIAKEEDPAPAWLIQWLADNHSVEAVLPGLTWLEALAMPWTSVPIPLVSVNNQGCLFQLLLAPMAGGSGLEMPGWARDCLGPDCLQTIEMAFEAATDSGLVDGGSRAFYVWPLLNPSGPSVRGDSLGLPFAMAVGLLAQGIEWPRSLMATGGVDEHFRVHAVGGLIAKVMAATEFGAKLFLYPDEETIDFDNWPIPALPVKSLSQAMTFAQLMALGLPTISNFRLYHSCLQDPGLLLDNFHQIPSEVLEWAAERGMLAPLRDIAQLPDGFAKLSAKLNDPEMTPEHQKLMTLLFSEADLMGLASRSSQHALMVSNWCRTLVSMARQERQLHRIRHWDDLAKRVLRQFGNKLYVFYRTEEFSHCYRKFDEAFRRCLAKMPACPTQAVIARALEAQLIYIHLPIMRDDNISARVFFSEEDRVVAISLNAVTLGIDPETGEAQNIADCVHAVHLGLIRAACLIYREQFLADQQLQMLLCCYFYLLIREVMAEDSDGPGPDDPALATTCAYYYALRLMGLEAAQARDWVLASPHGVGGCEALEVDQEVMARLAGEPETDDLGAMLAMAGVVPNAAWLHRRLLVRLGAEARHGVNGAIDHLMGMCLLNEYGCGFFDGALKCPTAISEPIKALIEPYIAQITFGG</sequence>
<dbReference type="KEGG" id="dmp:FAK_30660"/>
<dbReference type="Proteomes" id="UP001366166">
    <property type="component" value="Chromosome"/>
</dbReference>
<keyword evidence="2" id="KW-1185">Reference proteome</keyword>